<evidence type="ECO:0000313" key="9">
    <source>
        <dbReference type="EMBL" id="ART78817.1"/>
    </source>
</evidence>
<dbReference type="Pfam" id="PF02706">
    <property type="entry name" value="Wzz"/>
    <property type="match status" value="1"/>
</dbReference>
<dbReference type="GO" id="GO:0004713">
    <property type="term" value="F:protein tyrosine kinase activity"/>
    <property type="evidence" value="ECO:0007669"/>
    <property type="project" value="TreeGrafter"/>
</dbReference>
<comment type="subcellular location">
    <subcellularLocation>
        <location evidence="1">Cell membrane</location>
        <topology evidence="1">Multi-pass membrane protein</topology>
    </subcellularLocation>
</comment>
<proteinExistence type="predicted"/>
<evidence type="ECO:0000313" key="10">
    <source>
        <dbReference type="Proteomes" id="UP000243793"/>
    </source>
</evidence>
<dbReference type="EMBL" id="CP021376">
    <property type="protein sequence ID" value="ART78817.1"/>
    <property type="molecule type" value="Genomic_DNA"/>
</dbReference>
<dbReference type="Proteomes" id="UP000243793">
    <property type="component" value="Chromosome"/>
</dbReference>
<feature type="transmembrane region" description="Helical" evidence="7">
    <location>
        <begin position="40"/>
        <end position="59"/>
    </location>
</feature>
<protein>
    <recommendedName>
        <fullName evidence="8">Polysaccharide chain length determinant N-terminal domain-containing protein</fullName>
    </recommendedName>
</protein>
<feature type="transmembrane region" description="Helical" evidence="7">
    <location>
        <begin position="233"/>
        <end position="252"/>
    </location>
</feature>
<dbReference type="AlphaFoldDB" id="A0A1Y0CV92"/>
<evidence type="ECO:0000256" key="4">
    <source>
        <dbReference type="ARBA" id="ARBA00022989"/>
    </source>
</evidence>
<dbReference type="OrthoDB" id="5781423at2"/>
<dbReference type="InterPro" id="IPR003856">
    <property type="entry name" value="LPS_length_determ_N"/>
</dbReference>
<evidence type="ECO:0000256" key="2">
    <source>
        <dbReference type="ARBA" id="ARBA00022475"/>
    </source>
</evidence>
<evidence type="ECO:0000256" key="6">
    <source>
        <dbReference type="SAM" id="Coils"/>
    </source>
</evidence>
<evidence type="ECO:0000256" key="3">
    <source>
        <dbReference type="ARBA" id="ARBA00022692"/>
    </source>
</evidence>
<evidence type="ECO:0000256" key="7">
    <source>
        <dbReference type="SAM" id="Phobius"/>
    </source>
</evidence>
<dbReference type="KEGG" id="ocm:CBP12_00485"/>
<gene>
    <name evidence="9" type="ORF">CBP12_00485</name>
</gene>
<keyword evidence="6" id="KW-0175">Coiled coil</keyword>
<keyword evidence="10" id="KW-1185">Reference proteome</keyword>
<feature type="domain" description="Polysaccharide chain length determinant N-terminal" evidence="8">
    <location>
        <begin position="25"/>
        <end position="107"/>
    </location>
</feature>
<accession>A0A1Y0CV92</accession>
<reference evidence="10" key="1">
    <citation type="submission" date="2017-05" db="EMBL/GenBank/DDBJ databases">
        <authorList>
            <person name="Sung H."/>
        </authorList>
    </citation>
    <scope>NUCLEOTIDE SEQUENCE [LARGE SCALE GENOMIC DNA]</scope>
    <source>
        <strain evidence="10">AMac2203</strain>
    </source>
</reference>
<dbReference type="RefSeq" id="WP_086961932.1">
    <property type="nucleotide sequence ID" value="NZ_CP021376.1"/>
</dbReference>
<feature type="coiled-coil region" evidence="6">
    <location>
        <begin position="158"/>
        <end position="185"/>
    </location>
</feature>
<name>A0A1Y0CV92_9GAMM</name>
<organism evidence="9 10">
    <name type="scientific">Oceanisphaera avium</name>
    <dbReference type="NCBI Taxonomy" id="1903694"/>
    <lineage>
        <taxon>Bacteria</taxon>
        <taxon>Pseudomonadati</taxon>
        <taxon>Pseudomonadota</taxon>
        <taxon>Gammaproteobacteria</taxon>
        <taxon>Aeromonadales</taxon>
        <taxon>Aeromonadaceae</taxon>
        <taxon>Oceanisphaera</taxon>
    </lineage>
</organism>
<dbReference type="PANTHER" id="PTHR32309:SF13">
    <property type="entry name" value="FERRIC ENTEROBACTIN TRANSPORT PROTEIN FEPE"/>
    <property type="match status" value="1"/>
</dbReference>
<sequence>MTDKTPQQRDAQFAQPLPAYPYKDDEISLVDLASTLVKRWRLMALVFIAIVLAGFAYALTLPQQYDYVTIYSSARLNADTPLESAESLQSKINAIYLPEQIRALQNEKQLENLPFSVQVSSPKDTQLITLTSKAQPEDKELVATLHHAIALQLKAEQDEQSEQRIILLQQRLEAAKQQLEFVLANNSNKSGEIAASLMIDASEIESKISDFIPGKIVTETSQSLKPKGTSKSLIMALALVLGCMLAVISVFIREFSSQVCTSLKTDNK</sequence>
<keyword evidence="3 7" id="KW-0812">Transmembrane</keyword>
<dbReference type="PANTHER" id="PTHR32309">
    <property type="entry name" value="TYROSINE-PROTEIN KINASE"/>
    <property type="match status" value="1"/>
</dbReference>
<evidence type="ECO:0000259" key="8">
    <source>
        <dbReference type="Pfam" id="PF02706"/>
    </source>
</evidence>
<keyword evidence="4 7" id="KW-1133">Transmembrane helix</keyword>
<dbReference type="InterPro" id="IPR050445">
    <property type="entry name" value="Bact_polysacc_biosynth/exp"/>
</dbReference>
<evidence type="ECO:0000256" key="5">
    <source>
        <dbReference type="ARBA" id="ARBA00023136"/>
    </source>
</evidence>
<evidence type="ECO:0000256" key="1">
    <source>
        <dbReference type="ARBA" id="ARBA00004651"/>
    </source>
</evidence>
<dbReference type="GO" id="GO:0005886">
    <property type="term" value="C:plasma membrane"/>
    <property type="evidence" value="ECO:0007669"/>
    <property type="project" value="UniProtKB-SubCell"/>
</dbReference>
<keyword evidence="5 7" id="KW-0472">Membrane</keyword>
<keyword evidence="2" id="KW-1003">Cell membrane</keyword>